<evidence type="ECO:0000313" key="1">
    <source>
        <dbReference type="EMBL" id="PQO27532.1"/>
    </source>
</evidence>
<proteinExistence type="predicted"/>
<organism evidence="1 2">
    <name type="scientific">Blastopirellula marina</name>
    <dbReference type="NCBI Taxonomy" id="124"/>
    <lineage>
        <taxon>Bacteria</taxon>
        <taxon>Pseudomonadati</taxon>
        <taxon>Planctomycetota</taxon>
        <taxon>Planctomycetia</taxon>
        <taxon>Pirellulales</taxon>
        <taxon>Pirellulaceae</taxon>
        <taxon>Blastopirellula</taxon>
    </lineage>
</organism>
<evidence type="ECO:0000313" key="2">
    <source>
        <dbReference type="Proteomes" id="UP000240009"/>
    </source>
</evidence>
<reference evidence="1 2" key="1">
    <citation type="submission" date="2018-02" db="EMBL/GenBank/DDBJ databases">
        <title>Comparative genomes isolates from brazilian mangrove.</title>
        <authorList>
            <person name="Araujo J.E."/>
            <person name="Taketani R.G."/>
            <person name="Silva M.C.P."/>
            <person name="Loureco M.V."/>
            <person name="Andreote F.D."/>
        </authorList>
    </citation>
    <scope>NUCLEOTIDE SEQUENCE [LARGE SCALE GENOMIC DNA]</scope>
    <source>
        <strain evidence="1 2">HEX-2 MGV</strain>
    </source>
</reference>
<dbReference type="RefSeq" id="WP_105356390.1">
    <property type="nucleotide sequence ID" value="NZ_PUIA01000057.1"/>
</dbReference>
<gene>
    <name evidence="1" type="ORF">C5Y96_18550</name>
</gene>
<dbReference type="EMBL" id="PUIA01000057">
    <property type="protein sequence ID" value="PQO27532.1"/>
    <property type="molecule type" value="Genomic_DNA"/>
</dbReference>
<dbReference type="OrthoDB" id="208668at2"/>
<comment type="caution">
    <text evidence="1">The sequence shown here is derived from an EMBL/GenBank/DDBJ whole genome shotgun (WGS) entry which is preliminary data.</text>
</comment>
<dbReference type="Proteomes" id="UP000240009">
    <property type="component" value="Unassembled WGS sequence"/>
</dbReference>
<dbReference type="AlphaFoldDB" id="A0A2S8F5V6"/>
<sequence>MPQSPYKHRGIAQAGLVFVASQVLLIGGIAAAAVSALPRPVPAIPALQNEPRNVTLKYNWPHVITDQQLTATMFKLRPQLRHERPKINHVDHALRCWGQEATFEDPNCLSGAEMVAMLTDQNVYAAHWGSDALPLLLNGEFGPGFRTQEGESSASHVDHTLGTLAEIGIPLDFPIHMKDETASLTVKQLLTAAMLDFRLNQKEYEWTTVVAASYATGPTQWVSQDGELITFDILADRLMRQDWVDGVCYGNHRLYALAMLLQFDDQAQLFREAETRSKILAHLSEATARLVKSQSAEGYWDENWEDATRPAQEMEAGGPTMRRILATGHALEWWAIAPQEVLPPREVVVRGAQWLVVEIDQMEAESVVKNYTFLTHVGRALCLWRGKFPHELTPLKNSQTGANG</sequence>
<accession>A0A2S8F5V6</accession>
<name>A0A2S8F5V6_9BACT</name>
<protein>
    <submittedName>
        <fullName evidence="1">Uncharacterized protein</fullName>
    </submittedName>
</protein>